<keyword evidence="2" id="KW-0812">Transmembrane</keyword>
<organism evidence="3 4">
    <name type="scientific">Sphaerimonospora cavernae</name>
    <dbReference type="NCBI Taxonomy" id="1740611"/>
    <lineage>
        <taxon>Bacteria</taxon>
        <taxon>Bacillati</taxon>
        <taxon>Actinomycetota</taxon>
        <taxon>Actinomycetes</taxon>
        <taxon>Streptosporangiales</taxon>
        <taxon>Streptosporangiaceae</taxon>
        <taxon>Sphaerimonospora</taxon>
    </lineage>
</organism>
<dbReference type="NCBIfam" id="NF033634">
    <property type="entry name" value="SLATT_1"/>
    <property type="match status" value="1"/>
</dbReference>
<dbReference type="EMBL" id="JBHMQT010000044">
    <property type="protein sequence ID" value="MFC0864640.1"/>
    <property type="molecule type" value="Genomic_DNA"/>
</dbReference>
<evidence type="ECO:0000313" key="4">
    <source>
        <dbReference type="Proteomes" id="UP001589870"/>
    </source>
</evidence>
<feature type="transmembrane region" description="Helical" evidence="2">
    <location>
        <begin position="12"/>
        <end position="31"/>
    </location>
</feature>
<dbReference type="RefSeq" id="WP_394302732.1">
    <property type="nucleotide sequence ID" value="NZ_JBHMQT010000044.1"/>
</dbReference>
<dbReference type="Proteomes" id="UP001589870">
    <property type="component" value="Unassembled WGS sequence"/>
</dbReference>
<name>A0ABV6U8U5_9ACTN</name>
<feature type="transmembrane region" description="Helical" evidence="2">
    <location>
        <begin position="93"/>
        <end position="115"/>
    </location>
</feature>
<keyword evidence="2" id="KW-0472">Membrane</keyword>
<reference evidence="3 4" key="1">
    <citation type="submission" date="2024-09" db="EMBL/GenBank/DDBJ databases">
        <authorList>
            <person name="Sun Q."/>
            <person name="Mori K."/>
        </authorList>
    </citation>
    <scope>NUCLEOTIDE SEQUENCE [LARGE SCALE GENOMIC DNA]</scope>
    <source>
        <strain evidence="3 4">TBRC 1851</strain>
    </source>
</reference>
<gene>
    <name evidence="3" type="ORF">ACFHYQ_20320</name>
</gene>
<accession>A0ABV6U8U5</accession>
<proteinExistence type="predicted"/>
<evidence type="ECO:0000256" key="1">
    <source>
        <dbReference type="SAM" id="MobiDB-lite"/>
    </source>
</evidence>
<sequence>MGIWTNYRDIFSVVGTIAALVSTAAASIFLLKARPDIDEVRYKLHELQAQQRNLAAAQEADPLVALRIYRVSALDDIKDLEHRASRNRRTANLFQWAIIVGSVSATSLTGAAATNPDTQDWFRWLAAAISAVVSISAGATGFFKFRERSFGQQQTADALKKHYKAVELRIGEYEGNDEEATLGRFAQNVEALKDEQRKRELQLEESTERRESRQG</sequence>
<evidence type="ECO:0000313" key="3">
    <source>
        <dbReference type="EMBL" id="MFC0864640.1"/>
    </source>
</evidence>
<feature type="transmembrane region" description="Helical" evidence="2">
    <location>
        <begin position="121"/>
        <end position="143"/>
    </location>
</feature>
<dbReference type="InterPro" id="IPR025325">
    <property type="entry name" value="DUF4231"/>
</dbReference>
<evidence type="ECO:0000256" key="2">
    <source>
        <dbReference type="SAM" id="Phobius"/>
    </source>
</evidence>
<protein>
    <submittedName>
        <fullName evidence="3">DUF4231 domain-containing protein</fullName>
    </submittedName>
</protein>
<feature type="region of interest" description="Disordered" evidence="1">
    <location>
        <begin position="196"/>
        <end position="215"/>
    </location>
</feature>
<comment type="caution">
    <text evidence="3">The sequence shown here is derived from an EMBL/GenBank/DDBJ whole genome shotgun (WGS) entry which is preliminary data.</text>
</comment>
<dbReference type="Pfam" id="PF14015">
    <property type="entry name" value="DUF4231"/>
    <property type="match status" value="1"/>
</dbReference>
<keyword evidence="4" id="KW-1185">Reference proteome</keyword>
<keyword evidence="2" id="KW-1133">Transmembrane helix</keyword>